<comment type="caution">
    <text evidence="9">The sequence shown here is derived from an EMBL/GenBank/DDBJ whole genome shotgun (WGS) entry which is preliminary data.</text>
</comment>
<evidence type="ECO:0000256" key="4">
    <source>
        <dbReference type="ARBA" id="ARBA00022840"/>
    </source>
</evidence>
<dbReference type="Gene3D" id="1.10.3290.10">
    <property type="entry name" value="Fido-like domain"/>
    <property type="match status" value="1"/>
</dbReference>
<dbReference type="InterPro" id="IPR003812">
    <property type="entry name" value="Fido"/>
</dbReference>
<dbReference type="Pfam" id="PF02661">
    <property type="entry name" value="Fic"/>
    <property type="match status" value="1"/>
</dbReference>
<reference evidence="9 10" key="1">
    <citation type="submission" date="2024-09" db="EMBL/GenBank/DDBJ databases">
        <authorList>
            <person name="Sun Q."/>
            <person name="Mori K."/>
        </authorList>
    </citation>
    <scope>NUCLEOTIDE SEQUENCE [LARGE SCALE GENOMIC DNA]</scope>
    <source>
        <strain evidence="9 10">CCM 7538</strain>
    </source>
</reference>
<accession>A0ABV6HU60</accession>
<evidence type="ECO:0000256" key="3">
    <source>
        <dbReference type="ARBA" id="ARBA00022741"/>
    </source>
</evidence>
<dbReference type="PANTHER" id="PTHR39560">
    <property type="entry name" value="PROTEIN ADENYLYLTRANSFERASE FIC-RELATED"/>
    <property type="match status" value="1"/>
</dbReference>
<dbReference type="EMBL" id="JBHLWA010000010">
    <property type="protein sequence ID" value="MFC0322411.1"/>
    <property type="molecule type" value="Genomic_DNA"/>
</dbReference>
<comment type="catalytic activity">
    <reaction evidence="6">
        <text>L-threonyl-[protein] + ATP = 3-O-(5'-adenylyl)-L-threonyl-[protein] + diphosphate</text>
        <dbReference type="Rhea" id="RHEA:54292"/>
        <dbReference type="Rhea" id="RHEA-COMP:11060"/>
        <dbReference type="Rhea" id="RHEA-COMP:13847"/>
        <dbReference type="ChEBI" id="CHEBI:30013"/>
        <dbReference type="ChEBI" id="CHEBI:30616"/>
        <dbReference type="ChEBI" id="CHEBI:33019"/>
        <dbReference type="ChEBI" id="CHEBI:138113"/>
        <dbReference type="EC" id="2.7.7.108"/>
    </reaction>
</comment>
<keyword evidence="10" id="KW-1185">Reference proteome</keyword>
<dbReference type="SUPFAM" id="SSF140931">
    <property type="entry name" value="Fic-like"/>
    <property type="match status" value="1"/>
</dbReference>
<keyword evidence="1" id="KW-0808">Transferase</keyword>
<dbReference type="InterPro" id="IPR036597">
    <property type="entry name" value="Fido-like_dom_sf"/>
</dbReference>
<evidence type="ECO:0000313" key="9">
    <source>
        <dbReference type="EMBL" id="MFC0322411.1"/>
    </source>
</evidence>
<keyword evidence="3" id="KW-0547">Nucleotide-binding</keyword>
<evidence type="ECO:0000256" key="5">
    <source>
        <dbReference type="ARBA" id="ARBA00034531"/>
    </source>
</evidence>
<evidence type="ECO:0000259" key="8">
    <source>
        <dbReference type="PROSITE" id="PS51459"/>
    </source>
</evidence>
<dbReference type="EC" id="2.7.7.108" evidence="5"/>
<name>A0ABV6HU60_9PAST</name>
<gene>
    <name evidence="9" type="ORF">ACFFHT_02355</name>
</gene>
<sequence length="203" mass="23259">MKYNTSDRLVSKNGVLLNKFGIDDQNELNKKENNITSVQIVKLSIDPIKGSFDLKHLQAIHKHIFDQIYSWAGDIRNIDISKGNSMFATNSRIIPEAEKLFSQLRKENYLKNTEPEKMASRLAYYLGEINAIHPFREGNGRTQRVFISQLAKEAGFELTFDKTTQEEMIQASIAAYFCDYTGLESIIERGLKPLSNHLEKLKL</sequence>
<organism evidence="9 10">
    <name type="scientific">Gallibacterium melopsittaci</name>
    <dbReference type="NCBI Taxonomy" id="516063"/>
    <lineage>
        <taxon>Bacteria</taxon>
        <taxon>Pseudomonadati</taxon>
        <taxon>Pseudomonadota</taxon>
        <taxon>Gammaproteobacteria</taxon>
        <taxon>Pasteurellales</taxon>
        <taxon>Pasteurellaceae</taxon>
        <taxon>Gallibacterium</taxon>
    </lineage>
</organism>
<comment type="catalytic activity">
    <reaction evidence="7">
        <text>L-tyrosyl-[protein] + ATP = O-(5'-adenylyl)-L-tyrosyl-[protein] + diphosphate</text>
        <dbReference type="Rhea" id="RHEA:54288"/>
        <dbReference type="Rhea" id="RHEA-COMP:10136"/>
        <dbReference type="Rhea" id="RHEA-COMP:13846"/>
        <dbReference type="ChEBI" id="CHEBI:30616"/>
        <dbReference type="ChEBI" id="CHEBI:33019"/>
        <dbReference type="ChEBI" id="CHEBI:46858"/>
        <dbReference type="ChEBI" id="CHEBI:83624"/>
        <dbReference type="EC" id="2.7.7.108"/>
    </reaction>
</comment>
<evidence type="ECO:0000256" key="7">
    <source>
        <dbReference type="ARBA" id="ARBA00048696"/>
    </source>
</evidence>
<dbReference type="RefSeq" id="WP_382373103.1">
    <property type="nucleotide sequence ID" value="NZ_JBHLWA010000010.1"/>
</dbReference>
<feature type="domain" description="Fido" evidence="8">
    <location>
        <begin position="52"/>
        <end position="200"/>
    </location>
</feature>
<dbReference type="Proteomes" id="UP001589769">
    <property type="component" value="Unassembled WGS sequence"/>
</dbReference>
<dbReference type="PANTHER" id="PTHR39560:SF1">
    <property type="entry name" value="PROTEIN ADENYLYLTRANSFERASE FIC-RELATED"/>
    <property type="match status" value="1"/>
</dbReference>
<protein>
    <recommendedName>
        <fullName evidence="5">protein adenylyltransferase</fullName>
        <ecNumber evidence="5">2.7.7.108</ecNumber>
    </recommendedName>
</protein>
<proteinExistence type="predicted"/>
<evidence type="ECO:0000256" key="2">
    <source>
        <dbReference type="ARBA" id="ARBA00022695"/>
    </source>
</evidence>
<dbReference type="PROSITE" id="PS51459">
    <property type="entry name" value="FIDO"/>
    <property type="match status" value="1"/>
</dbReference>
<evidence type="ECO:0000313" key="10">
    <source>
        <dbReference type="Proteomes" id="UP001589769"/>
    </source>
</evidence>
<keyword evidence="4" id="KW-0067">ATP-binding</keyword>
<evidence type="ECO:0000256" key="6">
    <source>
        <dbReference type="ARBA" id="ARBA00047939"/>
    </source>
</evidence>
<evidence type="ECO:0000256" key="1">
    <source>
        <dbReference type="ARBA" id="ARBA00022679"/>
    </source>
</evidence>
<keyword evidence="2" id="KW-0548">Nucleotidyltransferase</keyword>